<keyword evidence="9" id="KW-1185">Reference proteome</keyword>
<gene>
    <name evidence="8" type="ORF">SMD27_14335</name>
</gene>
<comment type="cofactor">
    <cofactor evidence="1">
        <name>a divalent metal cation</name>
        <dbReference type="ChEBI" id="CHEBI:60240"/>
    </cofactor>
</comment>
<keyword evidence="4 8" id="KW-0378">Hydrolase</keyword>
<dbReference type="RefSeq" id="WP_320509086.1">
    <property type="nucleotide sequence ID" value="NZ_JAXCLW010000003.1"/>
</dbReference>
<dbReference type="Proteomes" id="UP001279642">
    <property type="component" value="Unassembled WGS sequence"/>
</dbReference>
<dbReference type="PANTHER" id="PTHR30636:SF3">
    <property type="entry name" value="UPF0701 PROTEIN YICC"/>
    <property type="match status" value="1"/>
</dbReference>
<dbReference type="Pfam" id="PF03755">
    <property type="entry name" value="YicC-like_N"/>
    <property type="match status" value="1"/>
</dbReference>
<evidence type="ECO:0000259" key="6">
    <source>
        <dbReference type="Pfam" id="PF03755"/>
    </source>
</evidence>
<dbReference type="EMBL" id="JAXCLW010000003">
    <property type="protein sequence ID" value="MDY0884026.1"/>
    <property type="molecule type" value="Genomic_DNA"/>
</dbReference>
<feature type="domain" description="Endoribonuclease YicC-like C-terminal" evidence="7">
    <location>
        <begin position="182"/>
        <end position="295"/>
    </location>
</feature>
<protein>
    <submittedName>
        <fullName evidence="8">YicC/YloC family endoribonuclease</fullName>
        <ecNumber evidence="8">3.1.-.-</ecNumber>
    </submittedName>
</protein>
<dbReference type="NCBIfam" id="TIGR00255">
    <property type="entry name" value="YicC/YloC family endoribonuclease"/>
    <property type="match status" value="1"/>
</dbReference>
<dbReference type="GO" id="GO:0016787">
    <property type="term" value="F:hydrolase activity"/>
    <property type="evidence" value="ECO:0007669"/>
    <property type="project" value="UniProtKB-KW"/>
</dbReference>
<dbReference type="InterPro" id="IPR005229">
    <property type="entry name" value="YicC/YloC-like"/>
</dbReference>
<organism evidence="8 9">
    <name type="scientific">Dongia soli</name>
    <dbReference type="NCBI Taxonomy" id="600628"/>
    <lineage>
        <taxon>Bacteria</taxon>
        <taxon>Pseudomonadati</taxon>
        <taxon>Pseudomonadota</taxon>
        <taxon>Alphaproteobacteria</taxon>
        <taxon>Rhodospirillales</taxon>
        <taxon>Dongiaceae</taxon>
        <taxon>Dongia</taxon>
    </lineage>
</organism>
<dbReference type="Pfam" id="PF08340">
    <property type="entry name" value="YicC-like_C"/>
    <property type="match status" value="1"/>
</dbReference>
<feature type="domain" description="Endoribonuclease YicC-like N-terminal" evidence="6">
    <location>
        <begin position="3"/>
        <end position="158"/>
    </location>
</feature>
<comment type="caution">
    <text evidence="8">The sequence shown here is derived from an EMBL/GenBank/DDBJ whole genome shotgun (WGS) entry which is preliminary data.</text>
</comment>
<evidence type="ECO:0000256" key="3">
    <source>
        <dbReference type="ARBA" id="ARBA00022759"/>
    </source>
</evidence>
<evidence type="ECO:0000313" key="9">
    <source>
        <dbReference type="Proteomes" id="UP001279642"/>
    </source>
</evidence>
<keyword evidence="2" id="KW-0540">Nuclease</keyword>
<reference evidence="8 9" key="1">
    <citation type="journal article" date="2016" name="Antonie Van Leeuwenhoek">
        <title>Dongia soli sp. nov., isolated from soil from Dokdo, Korea.</title>
        <authorList>
            <person name="Kim D.U."/>
            <person name="Lee H."/>
            <person name="Kim H."/>
            <person name="Kim S.G."/>
            <person name="Ka J.O."/>
        </authorList>
    </citation>
    <scope>NUCLEOTIDE SEQUENCE [LARGE SCALE GENOMIC DNA]</scope>
    <source>
        <strain evidence="8 9">D78</strain>
    </source>
</reference>
<evidence type="ECO:0000256" key="1">
    <source>
        <dbReference type="ARBA" id="ARBA00001968"/>
    </source>
</evidence>
<dbReference type="PANTHER" id="PTHR30636">
    <property type="entry name" value="UPF0701 PROTEIN YICC"/>
    <property type="match status" value="1"/>
</dbReference>
<proteinExistence type="inferred from homology"/>
<dbReference type="EC" id="3.1.-.-" evidence="8"/>
<evidence type="ECO:0000259" key="7">
    <source>
        <dbReference type="Pfam" id="PF08340"/>
    </source>
</evidence>
<keyword evidence="3" id="KW-0255">Endonuclease</keyword>
<evidence type="ECO:0000256" key="5">
    <source>
        <dbReference type="ARBA" id="ARBA00035648"/>
    </source>
</evidence>
<evidence type="ECO:0000256" key="2">
    <source>
        <dbReference type="ARBA" id="ARBA00022722"/>
    </source>
</evidence>
<evidence type="ECO:0000256" key="4">
    <source>
        <dbReference type="ARBA" id="ARBA00022801"/>
    </source>
</evidence>
<sequence length="295" mass="32439">MAIASMTGFARMDGAIEDFSWTWELKSVNGRNLDIRCRVPASFESLEPIIRSAAGELLKRGNVNVSLSVDDHARTGSFRINEAALSQIEALMRDLAPRLNAAPPRLDGLLALRGVLEIEDAALAPEVAEQRLQALQQSLAAALQQLHEMRRIEGQRLSDLILGHLDEIERLRSAAAKIAVTQPELLRKRLTEQLSTLLATQVPLSEERLAQEVLLLVAKADIREELDRLAAHVAAARVLIASGGPVGRKLDFLCQEFNREANTLCSKASELALTNIGIDLKAAIEQLREQIQNIE</sequence>
<accession>A0ABU5ECD7</accession>
<name>A0ABU5ECD7_9PROT</name>
<dbReference type="InterPro" id="IPR013551">
    <property type="entry name" value="YicC-like_C"/>
</dbReference>
<dbReference type="InterPro" id="IPR013527">
    <property type="entry name" value="YicC-like_N"/>
</dbReference>
<evidence type="ECO:0000313" key="8">
    <source>
        <dbReference type="EMBL" id="MDY0884026.1"/>
    </source>
</evidence>
<comment type="similarity">
    <text evidence="5">Belongs to the YicC/YloC family.</text>
</comment>